<evidence type="ECO:0000256" key="7">
    <source>
        <dbReference type="ARBA" id="ARBA00032930"/>
    </source>
</evidence>
<keyword evidence="11" id="KW-1185">Reference proteome</keyword>
<dbReference type="PANTHER" id="PTHR12708:SF0">
    <property type="entry name" value="DNA POLYMERASE EPSILON SUBUNIT 2"/>
    <property type="match status" value="1"/>
</dbReference>
<evidence type="ECO:0000256" key="1">
    <source>
        <dbReference type="ARBA" id="ARBA00004123"/>
    </source>
</evidence>
<feature type="region of interest" description="Disordered" evidence="8">
    <location>
        <begin position="165"/>
        <end position="184"/>
    </location>
</feature>
<gene>
    <name evidence="10" type="ORF">BDY21DRAFT_421450</name>
</gene>
<keyword evidence="5" id="KW-0238">DNA-binding</keyword>
<reference evidence="10" key="1">
    <citation type="journal article" date="2020" name="Stud. Mycol.">
        <title>101 Dothideomycetes genomes: a test case for predicting lifestyles and emergence of pathogens.</title>
        <authorList>
            <person name="Haridas S."/>
            <person name="Albert R."/>
            <person name="Binder M."/>
            <person name="Bloem J."/>
            <person name="Labutti K."/>
            <person name="Salamov A."/>
            <person name="Andreopoulos B."/>
            <person name="Baker S."/>
            <person name="Barry K."/>
            <person name="Bills G."/>
            <person name="Bluhm B."/>
            <person name="Cannon C."/>
            <person name="Castanera R."/>
            <person name="Culley D."/>
            <person name="Daum C."/>
            <person name="Ezra D."/>
            <person name="Gonzalez J."/>
            <person name="Henrissat B."/>
            <person name="Kuo A."/>
            <person name="Liang C."/>
            <person name="Lipzen A."/>
            <person name="Lutzoni F."/>
            <person name="Magnuson J."/>
            <person name="Mondo S."/>
            <person name="Nolan M."/>
            <person name="Ohm R."/>
            <person name="Pangilinan J."/>
            <person name="Park H.-J."/>
            <person name="Ramirez L."/>
            <person name="Alfaro M."/>
            <person name="Sun H."/>
            <person name="Tritt A."/>
            <person name="Yoshinaga Y."/>
            <person name="Zwiers L.-H."/>
            <person name="Turgeon B."/>
            <person name="Goodwin S."/>
            <person name="Spatafora J."/>
            <person name="Crous P."/>
            <person name="Grigoriev I."/>
        </authorList>
    </citation>
    <scope>NUCLEOTIDE SEQUENCE</scope>
    <source>
        <strain evidence="10">ATCC 16933</strain>
    </source>
</reference>
<feature type="compositionally biased region" description="Basic and acidic residues" evidence="8">
    <location>
        <begin position="700"/>
        <end position="719"/>
    </location>
</feature>
<dbReference type="InterPro" id="IPR016266">
    <property type="entry name" value="POLE2"/>
</dbReference>
<dbReference type="OrthoDB" id="10254730at2759"/>
<organism evidence="10 11">
    <name type="scientific">Lineolata rhizophorae</name>
    <dbReference type="NCBI Taxonomy" id="578093"/>
    <lineage>
        <taxon>Eukaryota</taxon>
        <taxon>Fungi</taxon>
        <taxon>Dikarya</taxon>
        <taxon>Ascomycota</taxon>
        <taxon>Pezizomycotina</taxon>
        <taxon>Dothideomycetes</taxon>
        <taxon>Dothideomycetes incertae sedis</taxon>
        <taxon>Lineolatales</taxon>
        <taxon>Lineolataceae</taxon>
        <taxon>Lineolata</taxon>
    </lineage>
</organism>
<dbReference type="EMBL" id="MU001680">
    <property type="protein sequence ID" value="KAF2457481.1"/>
    <property type="molecule type" value="Genomic_DNA"/>
</dbReference>
<accession>A0A6A6P0D1</accession>
<dbReference type="Proteomes" id="UP000799766">
    <property type="component" value="Unassembled WGS sequence"/>
</dbReference>
<feature type="compositionally biased region" description="Acidic residues" evidence="8">
    <location>
        <begin position="660"/>
        <end position="669"/>
    </location>
</feature>
<dbReference type="GO" id="GO:0006261">
    <property type="term" value="P:DNA-templated DNA replication"/>
    <property type="evidence" value="ECO:0007669"/>
    <property type="project" value="InterPro"/>
</dbReference>
<evidence type="ECO:0000256" key="4">
    <source>
        <dbReference type="ARBA" id="ARBA00022705"/>
    </source>
</evidence>
<proteinExistence type="inferred from homology"/>
<feature type="compositionally biased region" description="Acidic residues" evidence="8">
    <location>
        <begin position="683"/>
        <end position="692"/>
    </location>
</feature>
<evidence type="ECO:0000256" key="8">
    <source>
        <dbReference type="SAM" id="MobiDB-lite"/>
    </source>
</evidence>
<dbReference type="PANTHER" id="PTHR12708">
    <property type="entry name" value="DNA POLYMERASE EPSILON SUBUNIT B"/>
    <property type="match status" value="1"/>
</dbReference>
<evidence type="ECO:0000313" key="10">
    <source>
        <dbReference type="EMBL" id="KAF2457481.1"/>
    </source>
</evidence>
<dbReference type="AlphaFoldDB" id="A0A6A6P0D1"/>
<protein>
    <recommendedName>
        <fullName evidence="3">DNA polymerase epsilon subunit B</fullName>
    </recommendedName>
    <alternativeName>
        <fullName evidence="7">DNA polymerase II subunit 2</fullName>
    </alternativeName>
</protein>
<comment type="subcellular location">
    <subcellularLocation>
        <location evidence="1">Nucleus</location>
    </subcellularLocation>
</comment>
<comment type="similarity">
    <text evidence="2">Belongs to the DNA polymerase epsilon subunit B family.</text>
</comment>
<evidence type="ECO:0000256" key="6">
    <source>
        <dbReference type="ARBA" id="ARBA00023242"/>
    </source>
</evidence>
<dbReference type="InterPro" id="IPR007185">
    <property type="entry name" value="DNA_pol_a/d/e_bsu"/>
</dbReference>
<keyword evidence="4" id="KW-0235">DNA replication</keyword>
<name>A0A6A6P0D1_9PEZI</name>
<evidence type="ECO:0000313" key="11">
    <source>
        <dbReference type="Proteomes" id="UP000799766"/>
    </source>
</evidence>
<feature type="region of interest" description="Disordered" evidence="8">
    <location>
        <begin position="1"/>
        <end position="44"/>
    </location>
</feature>
<evidence type="ECO:0000259" key="9">
    <source>
        <dbReference type="Pfam" id="PF04042"/>
    </source>
</evidence>
<dbReference type="Pfam" id="PF04042">
    <property type="entry name" value="DNA_pol_E_B"/>
    <property type="match status" value="1"/>
</dbReference>
<feature type="region of interest" description="Disordered" evidence="8">
    <location>
        <begin position="656"/>
        <end position="737"/>
    </location>
</feature>
<sequence>MLNRNRFKPAAASASKDPLPSSSPAFGTPVHPVGPSKAAPPPAPPSLKPTILPIILPPATLRPLAFRTFTKKHNLTLNSSALAALATFIGKHCGAGWRSEGLAERVLEEVAKAWKKSSSDVIVEDGELLKSILKTFESCMSGGRIIQGPKGLSRQSSFGIGDSIKEKESIGGRPTPNRDDSQGSLGLSALEVEDERDEDEASQDPRDWVTILSAFEQPRLLYNFGKKNFERSASKPSLFPPVSHKTEYFRQRYLLVQQRVLRNEAFQTSSFTAQRSLALQRSSSSTPSQINKITPIANLLGRTGTSHLLLGLITVAPTGTLALSDLTGSIALDLQHARPIPDENSAWFAPGMIVLVDGSYEEDYAATTTSGSSSALGGAGGIGGTIGGKFVAFSVGHPPPERRNTTLGIANSEADTDAVLSGPAFGWTDFLGLGSERATGARMRRLQQRFFSPRPQSPLSFSPSSSSRAASDSSAPLVAIAADVHLDNPLALTALRALLTSYASSHHSSPLLSLVLMGNFARNAALAGATSSGSVEYKAAFDALASTLGEFPSLLARTTVVLIPGPNDAWASAGLAGASTPLPQNVVPDLFAKRVKRAVADANREVWGRDKGAQKDGELVTATNPARLCWFGSTGEMVLCRDDVSGRLRRTAVRFRSTEENEDEDETMDKDEADRAKANGVDAGDDADDDDLAAGIAESTRNDESQPIDSDRMDIDSRSAKPNGTSRSGLPPSEQHARRLTKTLLDQAHLSPFPLSARPVLWDYGSALSLYPLPSALVLADAEAPAFTLNYMGCCVMNPGALVEGQGARRREARWVEYNAREERGTVRKIGV</sequence>
<feature type="compositionally biased region" description="Basic and acidic residues" evidence="8">
    <location>
        <begin position="165"/>
        <end position="181"/>
    </location>
</feature>
<evidence type="ECO:0000256" key="5">
    <source>
        <dbReference type="ARBA" id="ARBA00023125"/>
    </source>
</evidence>
<dbReference type="GO" id="GO:0008622">
    <property type="term" value="C:epsilon DNA polymerase complex"/>
    <property type="evidence" value="ECO:0007669"/>
    <property type="project" value="InterPro"/>
</dbReference>
<evidence type="ECO:0000256" key="3">
    <source>
        <dbReference type="ARBA" id="ARBA00016011"/>
    </source>
</evidence>
<dbReference type="GO" id="GO:0042276">
    <property type="term" value="P:error-prone translesion synthesis"/>
    <property type="evidence" value="ECO:0007669"/>
    <property type="project" value="TreeGrafter"/>
</dbReference>
<evidence type="ECO:0000256" key="2">
    <source>
        <dbReference type="ARBA" id="ARBA00009560"/>
    </source>
</evidence>
<feature type="domain" description="DNA polymerase alpha/delta/epsilon subunit B" evidence="9">
    <location>
        <begin position="478"/>
        <end position="787"/>
    </location>
</feature>
<keyword evidence="6" id="KW-0539">Nucleus</keyword>
<dbReference type="GO" id="GO:0003677">
    <property type="term" value="F:DNA binding"/>
    <property type="evidence" value="ECO:0007669"/>
    <property type="project" value="UniProtKB-KW"/>
</dbReference>